<evidence type="ECO:0000256" key="3">
    <source>
        <dbReference type="ARBA" id="ARBA00023082"/>
    </source>
</evidence>
<protein>
    <submittedName>
        <fullName evidence="8">RNA polymerase primary sigma factor</fullName>
    </submittedName>
</protein>
<evidence type="ECO:0000313" key="9">
    <source>
        <dbReference type="Proteomes" id="UP000321723"/>
    </source>
</evidence>
<feature type="domain" description="RNA polymerase sigma-70" evidence="6">
    <location>
        <begin position="297"/>
        <end position="323"/>
    </location>
</feature>
<dbReference type="Gene3D" id="1.10.10.10">
    <property type="entry name" value="Winged helix-like DNA-binding domain superfamily/Winged helix DNA-binding domain"/>
    <property type="match status" value="2"/>
</dbReference>
<keyword evidence="5" id="KW-0804">Transcription</keyword>
<dbReference type="AlphaFoldDB" id="A0A511FGF8"/>
<dbReference type="Pfam" id="PF04545">
    <property type="entry name" value="Sigma70_r4"/>
    <property type="match status" value="1"/>
</dbReference>
<organism evidence="7 9">
    <name type="scientific">Cellulomonas hominis</name>
    <dbReference type="NCBI Taxonomy" id="156981"/>
    <lineage>
        <taxon>Bacteria</taxon>
        <taxon>Bacillati</taxon>
        <taxon>Actinomycetota</taxon>
        <taxon>Actinomycetes</taxon>
        <taxon>Micrococcales</taxon>
        <taxon>Cellulomonadaceae</taxon>
        <taxon>Cellulomonas</taxon>
    </lineage>
</organism>
<dbReference type="EMBL" id="JACHDN010000001">
    <property type="protein sequence ID" value="MBB5472137.1"/>
    <property type="molecule type" value="Genomic_DNA"/>
</dbReference>
<dbReference type="InterPro" id="IPR009042">
    <property type="entry name" value="RNA_pol_sigma70_r1_2"/>
</dbReference>
<evidence type="ECO:0000313" key="10">
    <source>
        <dbReference type="Proteomes" id="UP000564629"/>
    </source>
</evidence>
<evidence type="ECO:0000313" key="7">
    <source>
        <dbReference type="EMBL" id="GEL46938.1"/>
    </source>
</evidence>
<dbReference type="InterPro" id="IPR007624">
    <property type="entry name" value="RNA_pol_sigma70_r3"/>
</dbReference>
<proteinExistence type="inferred from homology"/>
<evidence type="ECO:0000256" key="2">
    <source>
        <dbReference type="ARBA" id="ARBA00023015"/>
    </source>
</evidence>
<gene>
    <name evidence="7" type="ORF">CHO01_20540</name>
    <name evidence="8" type="ORF">HNR08_000873</name>
</gene>
<dbReference type="SUPFAM" id="SSF88946">
    <property type="entry name" value="Sigma2 domain of RNA polymerase sigma factors"/>
    <property type="match status" value="1"/>
</dbReference>
<dbReference type="OrthoDB" id="9809557at2"/>
<dbReference type="Proteomes" id="UP000321723">
    <property type="component" value="Unassembled WGS sequence"/>
</dbReference>
<keyword evidence="9" id="KW-1185">Reference proteome</keyword>
<dbReference type="PANTHER" id="PTHR30603">
    <property type="entry name" value="RNA POLYMERASE SIGMA FACTOR RPO"/>
    <property type="match status" value="1"/>
</dbReference>
<keyword evidence="2" id="KW-0805">Transcription regulation</keyword>
<dbReference type="Gene3D" id="1.10.601.10">
    <property type="entry name" value="RNA Polymerase Primary Sigma Factor"/>
    <property type="match status" value="2"/>
</dbReference>
<dbReference type="InterPro" id="IPR007627">
    <property type="entry name" value="RNA_pol_sigma70_r2"/>
</dbReference>
<dbReference type="GO" id="GO:0006352">
    <property type="term" value="P:DNA-templated transcription initiation"/>
    <property type="evidence" value="ECO:0007669"/>
    <property type="project" value="InterPro"/>
</dbReference>
<keyword evidence="3" id="KW-0731">Sigma factor</keyword>
<reference evidence="8 10" key="2">
    <citation type="submission" date="2020-08" db="EMBL/GenBank/DDBJ databases">
        <title>Sequencing the genomes of 1000 actinobacteria strains.</title>
        <authorList>
            <person name="Klenk H.-P."/>
        </authorList>
    </citation>
    <scope>NUCLEOTIDE SEQUENCE [LARGE SCALE GENOMIC DNA]</scope>
    <source>
        <strain evidence="8 10">DSM 9581</strain>
    </source>
</reference>
<dbReference type="Pfam" id="PF00140">
    <property type="entry name" value="Sigma70_r1_2"/>
    <property type="match status" value="1"/>
</dbReference>
<dbReference type="FunFam" id="1.10.601.10:FF:000001">
    <property type="entry name" value="RNA polymerase sigma factor SigA"/>
    <property type="match status" value="1"/>
</dbReference>
<name>A0A511FGF8_9CELL</name>
<dbReference type="NCBIfam" id="TIGR02937">
    <property type="entry name" value="sigma70-ECF"/>
    <property type="match status" value="1"/>
</dbReference>
<dbReference type="InterPro" id="IPR013324">
    <property type="entry name" value="RNA_pol_sigma_r3/r4-like"/>
</dbReference>
<dbReference type="Proteomes" id="UP000564629">
    <property type="component" value="Unassembled WGS sequence"/>
</dbReference>
<evidence type="ECO:0000256" key="4">
    <source>
        <dbReference type="ARBA" id="ARBA00023125"/>
    </source>
</evidence>
<accession>A0A511FGF8</accession>
<evidence type="ECO:0000313" key="8">
    <source>
        <dbReference type="EMBL" id="MBB5472137.1"/>
    </source>
</evidence>
<dbReference type="NCBIfam" id="NF004561">
    <property type="entry name" value="PRK05901.1-3"/>
    <property type="match status" value="1"/>
</dbReference>
<dbReference type="PROSITE" id="PS00716">
    <property type="entry name" value="SIGMA70_2"/>
    <property type="match status" value="1"/>
</dbReference>
<sequence>MSLRTAAPASTPHEDPYVLSADEDDAPVAVITTAGGTADPVKDYLRSIGRVPLLTAEQEVAVARRIEAGQLATHLLRHGRGYKDATRRELELVAEDGDRAKRHLIEANLRLVVSIAKKYTGRGVLFLDLIQEGNSGLIRAVEKFDHAKGFKFSTYATWWIRQAVTRGMADQARTVRVPSHMVESINKVTRAHRTFFQEQGRDPTPEEVAALLDLTPERVLEVQAYGRDPVALETPLGSDGDARLGDLLQDADAVEPAEAVTFGIMQQQIHAILATLPERESTVIAMRFGLTGARPATLDEIGRVYGVTRERIRQIEAKTMSKLRHPSRTEVLRDYLD</sequence>
<dbReference type="GO" id="GO:0003677">
    <property type="term" value="F:DNA binding"/>
    <property type="evidence" value="ECO:0007669"/>
    <property type="project" value="UniProtKB-KW"/>
</dbReference>
<evidence type="ECO:0000256" key="1">
    <source>
        <dbReference type="ARBA" id="ARBA00007788"/>
    </source>
</evidence>
<dbReference type="PRINTS" id="PR00046">
    <property type="entry name" value="SIGMA70FCT"/>
</dbReference>
<dbReference type="InterPro" id="IPR014284">
    <property type="entry name" value="RNA_pol_sigma-70_dom"/>
</dbReference>
<dbReference type="InterPro" id="IPR013325">
    <property type="entry name" value="RNA_pol_sigma_r2"/>
</dbReference>
<comment type="similarity">
    <text evidence="1">Belongs to the sigma-70 factor family.</text>
</comment>
<dbReference type="PANTHER" id="PTHR30603:SF59">
    <property type="entry name" value="RNA POLYMERASE PRINCIPAL SIGMA FACTOR HRDA"/>
    <property type="match status" value="1"/>
</dbReference>
<comment type="caution">
    <text evidence="7">The sequence shown here is derived from an EMBL/GenBank/DDBJ whole genome shotgun (WGS) entry which is preliminary data.</text>
</comment>
<dbReference type="SUPFAM" id="SSF88659">
    <property type="entry name" value="Sigma3 and sigma4 domains of RNA polymerase sigma factors"/>
    <property type="match status" value="2"/>
</dbReference>
<dbReference type="InterPro" id="IPR050239">
    <property type="entry name" value="Sigma-70_RNA_pol_init_factors"/>
</dbReference>
<evidence type="ECO:0000259" key="6">
    <source>
        <dbReference type="PROSITE" id="PS00716"/>
    </source>
</evidence>
<dbReference type="Pfam" id="PF04542">
    <property type="entry name" value="Sigma70_r2"/>
    <property type="match status" value="1"/>
</dbReference>
<dbReference type="GO" id="GO:0016987">
    <property type="term" value="F:sigma factor activity"/>
    <property type="evidence" value="ECO:0007669"/>
    <property type="project" value="UniProtKB-KW"/>
</dbReference>
<dbReference type="FunFam" id="1.10.10.10:FF:000004">
    <property type="entry name" value="RNA polymerase sigma factor SigA"/>
    <property type="match status" value="1"/>
</dbReference>
<evidence type="ECO:0000256" key="5">
    <source>
        <dbReference type="ARBA" id="ARBA00023163"/>
    </source>
</evidence>
<keyword evidence="4" id="KW-0238">DNA-binding</keyword>
<dbReference type="InterPro" id="IPR007630">
    <property type="entry name" value="RNA_pol_sigma70_r4"/>
</dbReference>
<dbReference type="Pfam" id="PF04539">
    <property type="entry name" value="Sigma70_r3"/>
    <property type="match status" value="1"/>
</dbReference>
<dbReference type="EMBL" id="BJVQ01000026">
    <property type="protein sequence ID" value="GEL46938.1"/>
    <property type="molecule type" value="Genomic_DNA"/>
</dbReference>
<dbReference type="InterPro" id="IPR000943">
    <property type="entry name" value="RNA_pol_sigma70"/>
</dbReference>
<dbReference type="CDD" id="cd06171">
    <property type="entry name" value="Sigma70_r4"/>
    <property type="match status" value="1"/>
</dbReference>
<reference evidence="7 9" key="1">
    <citation type="submission" date="2019-07" db="EMBL/GenBank/DDBJ databases">
        <title>Whole genome shotgun sequence of Cellulomonas hominis NBRC 16055.</title>
        <authorList>
            <person name="Hosoyama A."/>
            <person name="Uohara A."/>
            <person name="Ohji S."/>
            <person name="Ichikawa N."/>
        </authorList>
    </citation>
    <scope>NUCLEOTIDE SEQUENCE [LARGE SCALE GENOMIC DNA]</scope>
    <source>
        <strain evidence="7 9">NBRC 16055</strain>
    </source>
</reference>
<dbReference type="InterPro" id="IPR036388">
    <property type="entry name" value="WH-like_DNA-bd_sf"/>
</dbReference>